<dbReference type="GO" id="GO:0019903">
    <property type="term" value="F:protein phosphatase binding"/>
    <property type="evidence" value="ECO:0007669"/>
    <property type="project" value="TreeGrafter"/>
</dbReference>
<dbReference type="PROSITE" id="PS51456">
    <property type="entry name" value="MYOSIN_MOTOR"/>
    <property type="match status" value="1"/>
</dbReference>
<dbReference type="GO" id="GO:0051015">
    <property type="term" value="F:actin filament binding"/>
    <property type="evidence" value="ECO:0007669"/>
    <property type="project" value="TreeGrafter"/>
</dbReference>
<feature type="domain" description="Myosin motor" evidence="7">
    <location>
        <begin position="332"/>
        <end position="523"/>
    </location>
</feature>
<keyword evidence="4 5" id="KW-0505">Motor protein</keyword>
<dbReference type="GO" id="GO:0048471">
    <property type="term" value="C:perinuclear region of cytoplasm"/>
    <property type="evidence" value="ECO:0007669"/>
    <property type="project" value="TreeGrafter"/>
</dbReference>
<dbReference type="GO" id="GO:2000134">
    <property type="term" value="P:negative regulation of G1/S transition of mitotic cell cycle"/>
    <property type="evidence" value="ECO:0007669"/>
    <property type="project" value="TreeGrafter"/>
</dbReference>
<keyword evidence="1 5" id="KW-0547">Nucleotide-binding</keyword>
<organism evidence="8 9">
    <name type="scientific">Chiloscyllium punctatum</name>
    <name type="common">Brownbanded bambooshark</name>
    <name type="synonym">Hemiscyllium punctatum</name>
    <dbReference type="NCBI Taxonomy" id="137246"/>
    <lineage>
        <taxon>Eukaryota</taxon>
        <taxon>Metazoa</taxon>
        <taxon>Chordata</taxon>
        <taxon>Craniata</taxon>
        <taxon>Vertebrata</taxon>
        <taxon>Chondrichthyes</taxon>
        <taxon>Elasmobranchii</taxon>
        <taxon>Galeomorphii</taxon>
        <taxon>Galeoidea</taxon>
        <taxon>Orectolobiformes</taxon>
        <taxon>Hemiscylliidae</taxon>
        <taxon>Chiloscyllium</taxon>
    </lineage>
</organism>
<dbReference type="InterPro" id="IPR001609">
    <property type="entry name" value="Myosin_head_motor_dom-like"/>
</dbReference>
<keyword evidence="2 5" id="KW-0067">ATP-binding</keyword>
<evidence type="ECO:0000313" key="8">
    <source>
        <dbReference type="EMBL" id="GCC20287.1"/>
    </source>
</evidence>
<dbReference type="Gene3D" id="3.40.850.10">
    <property type="entry name" value="Kinesin motor domain"/>
    <property type="match status" value="1"/>
</dbReference>
<evidence type="ECO:0000256" key="1">
    <source>
        <dbReference type="ARBA" id="ARBA00022741"/>
    </source>
</evidence>
<dbReference type="GO" id="GO:0003774">
    <property type="term" value="F:cytoskeletal motor activity"/>
    <property type="evidence" value="ECO:0007669"/>
    <property type="project" value="UniProtKB-UniRule"/>
</dbReference>
<evidence type="ECO:0000259" key="7">
    <source>
        <dbReference type="PROSITE" id="PS51456"/>
    </source>
</evidence>
<protein>
    <recommendedName>
        <fullName evidence="7">Myosin motor domain-containing protein</fullName>
    </recommendedName>
</protein>
<keyword evidence="3 5" id="KW-0518">Myosin</keyword>
<dbReference type="Pfam" id="PF24556">
    <property type="entry name" value="SH3_Myosin-XVIIIa"/>
    <property type="match status" value="1"/>
</dbReference>
<dbReference type="EMBL" id="BEZZ01001725">
    <property type="protein sequence ID" value="GCC20287.1"/>
    <property type="molecule type" value="Genomic_DNA"/>
</dbReference>
<evidence type="ECO:0000256" key="4">
    <source>
        <dbReference type="ARBA" id="ARBA00023175"/>
    </source>
</evidence>
<accession>A0A401RQ25</accession>
<evidence type="ECO:0000256" key="2">
    <source>
        <dbReference type="ARBA" id="ARBA00022840"/>
    </source>
</evidence>
<proteinExistence type="inferred from homology"/>
<feature type="region of interest" description="Disordered" evidence="6">
    <location>
        <begin position="215"/>
        <end position="255"/>
    </location>
</feature>
<feature type="region of interest" description="Disordered" evidence="6">
    <location>
        <begin position="68"/>
        <end position="88"/>
    </location>
</feature>
<dbReference type="GO" id="GO:0043491">
    <property type="term" value="P:phosphatidylinositol 3-kinase/protein kinase B signal transduction"/>
    <property type="evidence" value="ECO:0007669"/>
    <property type="project" value="TreeGrafter"/>
</dbReference>
<dbReference type="InterPro" id="IPR052838">
    <property type="entry name" value="Myosin-XVI"/>
</dbReference>
<dbReference type="PANTHER" id="PTHR47335">
    <property type="entry name" value="UNCONVENTIONAL MYOSIN-XVI"/>
    <property type="match status" value="1"/>
</dbReference>
<dbReference type="PANTHER" id="PTHR47335:SF1">
    <property type="entry name" value="UNCONVENTIONAL MYOSIN-XVI"/>
    <property type="match status" value="1"/>
</dbReference>
<evidence type="ECO:0000313" key="9">
    <source>
        <dbReference type="Proteomes" id="UP000287033"/>
    </source>
</evidence>
<evidence type="ECO:0000256" key="3">
    <source>
        <dbReference type="ARBA" id="ARBA00023123"/>
    </source>
</evidence>
<dbReference type="PRINTS" id="PR00193">
    <property type="entry name" value="MYOSINHEAVY"/>
</dbReference>
<dbReference type="GO" id="GO:0048812">
    <property type="term" value="P:neuron projection morphogenesis"/>
    <property type="evidence" value="ECO:0007669"/>
    <property type="project" value="TreeGrafter"/>
</dbReference>
<dbReference type="Pfam" id="PF00063">
    <property type="entry name" value="Myosin_head"/>
    <property type="match status" value="1"/>
</dbReference>
<evidence type="ECO:0000256" key="6">
    <source>
        <dbReference type="SAM" id="MobiDB-lite"/>
    </source>
</evidence>
<comment type="similarity">
    <text evidence="5">Belongs to the TRAFAC class myosin-kinesin ATPase superfamily. Myosin family.</text>
</comment>
<dbReference type="AlphaFoldDB" id="A0A401RQ25"/>
<reference evidence="8 9" key="1">
    <citation type="journal article" date="2018" name="Nat. Ecol. Evol.">
        <title>Shark genomes provide insights into elasmobranch evolution and the origin of vertebrates.</title>
        <authorList>
            <person name="Hara Y"/>
            <person name="Yamaguchi K"/>
            <person name="Onimaru K"/>
            <person name="Kadota M"/>
            <person name="Koyanagi M"/>
            <person name="Keeley SD"/>
            <person name="Tatsumi K"/>
            <person name="Tanaka K"/>
            <person name="Motone F"/>
            <person name="Kageyama Y"/>
            <person name="Nozu R"/>
            <person name="Adachi N"/>
            <person name="Nishimura O"/>
            <person name="Nakagawa R"/>
            <person name="Tanegashima C"/>
            <person name="Kiyatake I"/>
            <person name="Matsumoto R"/>
            <person name="Murakumo K"/>
            <person name="Nishida K"/>
            <person name="Terakita A"/>
            <person name="Kuratani S"/>
            <person name="Sato K"/>
            <person name="Hyodo S Kuraku.S."/>
        </authorList>
    </citation>
    <scope>NUCLEOTIDE SEQUENCE [LARGE SCALE GENOMIC DNA]</scope>
</reference>
<feature type="compositionally biased region" description="Low complexity" evidence="6">
    <location>
        <begin position="222"/>
        <end position="237"/>
    </location>
</feature>
<keyword evidence="9" id="KW-1185">Reference proteome</keyword>
<keyword evidence="5" id="KW-0009">Actin-binding</keyword>
<dbReference type="InterPro" id="IPR057772">
    <property type="entry name" value="SH3_Myo18a"/>
</dbReference>
<dbReference type="InterPro" id="IPR036961">
    <property type="entry name" value="Kinesin_motor_dom_sf"/>
</dbReference>
<comment type="caution">
    <text evidence="5">Lacks conserved residue(s) required for the propagation of feature annotation.</text>
</comment>
<dbReference type="GO" id="GO:0005524">
    <property type="term" value="F:ATP binding"/>
    <property type="evidence" value="ECO:0007669"/>
    <property type="project" value="UniProtKB-UniRule"/>
</dbReference>
<comment type="caution">
    <text evidence="8">The sequence shown here is derived from an EMBL/GenBank/DDBJ whole genome shotgun (WGS) entry which is preliminary data.</text>
</comment>
<dbReference type="OrthoDB" id="8948574at2759"/>
<dbReference type="STRING" id="137246.A0A401RQ25"/>
<gene>
    <name evidence="8" type="ORF">chiPu_0018857</name>
</gene>
<dbReference type="GO" id="GO:0016459">
    <property type="term" value="C:myosin complex"/>
    <property type="evidence" value="ECO:0007669"/>
    <property type="project" value="UniProtKB-KW"/>
</dbReference>
<sequence>MDQSCFYEMDWEGAQKLHDNVLVRDVLLMLLIFALPEIKEEEQPRPPSSPVSPVATAGFIKQLVRETEKEAKVAREHEKERRPELQRPAKLDDSVVQYFLHLTQNESQPVDEAMDNETQPLVNGHHGNGPEGQSAPPPEKKAECKRPKLIWKLKGTQVRGLSAGKQTTHLEKPGSPQQNNGSFPNSQDPVVMETNLSTQQPSRNEELLSMENGTSELDTGRVSQEPSSQEPEGPEVGNIKECTGENLTSQETNRGIEESRVDLEKVHEDVWYETDRVWYVNKEGFTLATVLKPDVGTPELPDGQVRIHIESDNRIVDTNEEFIHKTNPSKLDYAEDLAQLASLNESSILHVLQHRYGAQLIYTKGGPNLLIVKPPSNFSNYSAKLFKGKKDGMPPHPYAVAQRAYWNMLIHRKDQSIIPLGWSGAGKTTSCQCALEYLVGTAGSVGTTVTVEKIQAMFTILRAFGTRSSPHNDTTTRFSMVVSLDFNQAGLVCAAHLQVLQTSPGQNTHNKGPGMVPCLLGGI</sequence>
<dbReference type="InterPro" id="IPR027417">
    <property type="entry name" value="P-loop_NTPase"/>
</dbReference>
<evidence type="ECO:0000256" key="5">
    <source>
        <dbReference type="PROSITE-ProRule" id="PRU00782"/>
    </source>
</evidence>
<feature type="compositionally biased region" description="Polar residues" evidence="6">
    <location>
        <begin position="175"/>
        <end position="189"/>
    </location>
</feature>
<dbReference type="SUPFAM" id="SSF52540">
    <property type="entry name" value="P-loop containing nucleoside triphosphate hydrolases"/>
    <property type="match status" value="1"/>
</dbReference>
<dbReference type="GO" id="GO:0005654">
    <property type="term" value="C:nucleoplasm"/>
    <property type="evidence" value="ECO:0007669"/>
    <property type="project" value="TreeGrafter"/>
</dbReference>
<dbReference type="Proteomes" id="UP000287033">
    <property type="component" value="Unassembled WGS sequence"/>
</dbReference>
<name>A0A401RQ25_CHIPU</name>
<feature type="region of interest" description="Disordered" evidence="6">
    <location>
        <begin position="117"/>
        <end position="189"/>
    </location>
</feature>
<feature type="binding site" evidence="5">
    <location>
        <begin position="421"/>
        <end position="428"/>
    </location>
    <ligand>
        <name>ATP</name>
        <dbReference type="ChEBI" id="CHEBI:30616"/>
    </ligand>
</feature>